<evidence type="ECO:0000256" key="1">
    <source>
        <dbReference type="SAM" id="MobiDB-lite"/>
    </source>
</evidence>
<dbReference type="RefSeq" id="XP_056522676.1">
    <property type="nucleotide sequence ID" value="XM_056665726.1"/>
</dbReference>
<accession>A0A9W9L4G6</accession>
<feature type="compositionally biased region" description="Low complexity" evidence="1">
    <location>
        <begin position="263"/>
        <end position="284"/>
    </location>
</feature>
<evidence type="ECO:0000256" key="2">
    <source>
        <dbReference type="SAM" id="SignalP"/>
    </source>
</evidence>
<keyword evidence="4" id="KW-1185">Reference proteome</keyword>
<comment type="caution">
    <text evidence="3">The sequence shown here is derived from an EMBL/GenBank/DDBJ whole genome shotgun (WGS) entry which is preliminary data.</text>
</comment>
<dbReference type="Proteomes" id="UP001149079">
    <property type="component" value="Unassembled WGS sequence"/>
</dbReference>
<reference evidence="3" key="1">
    <citation type="submission" date="2022-11" db="EMBL/GenBank/DDBJ databases">
        <authorList>
            <person name="Petersen C."/>
        </authorList>
    </citation>
    <scope>NUCLEOTIDE SEQUENCE</scope>
    <source>
        <strain evidence="3">IBT 22155</strain>
    </source>
</reference>
<dbReference type="GeneID" id="81404896"/>
<dbReference type="OrthoDB" id="3440282at2759"/>
<dbReference type="EMBL" id="JAPQKL010000004">
    <property type="protein sequence ID" value="KAJ5135704.1"/>
    <property type="molecule type" value="Genomic_DNA"/>
</dbReference>
<name>A0A9W9L4G6_9EURO</name>
<feature type="compositionally biased region" description="Low complexity" evidence="1">
    <location>
        <begin position="238"/>
        <end position="249"/>
    </location>
</feature>
<evidence type="ECO:0008006" key="5">
    <source>
        <dbReference type="Google" id="ProtNLM"/>
    </source>
</evidence>
<dbReference type="AlphaFoldDB" id="A0A9W9L4G6"/>
<proteinExistence type="predicted"/>
<feature type="chain" id="PRO_5040732238" description="Apple domain-containing protein" evidence="2">
    <location>
        <begin position="21"/>
        <end position="310"/>
    </location>
</feature>
<organism evidence="3 4">
    <name type="scientific">Penicillium bovifimosum</name>
    <dbReference type="NCBI Taxonomy" id="126998"/>
    <lineage>
        <taxon>Eukaryota</taxon>
        <taxon>Fungi</taxon>
        <taxon>Dikarya</taxon>
        <taxon>Ascomycota</taxon>
        <taxon>Pezizomycotina</taxon>
        <taxon>Eurotiomycetes</taxon>
        <taxon>Eurotiomycetidae</taxon>
        <taxon>Eurotiales</taxon>
        <taxon>Aspergillaceae</taxon>
        <taxon>Penicillium</taxon>
    </lineage>
</organism>
<evidence type="ECO:0000313" key="3">
    <source>
        <dbReference type="EMBL" id="KAJ5135704.1"/>
    </source>
</evidence>
<keyword evidence="2" id="KW-0732">Signal</keyword>
<feature type="compositionally biased region" description="Gly residues" evidence="1">
    <location>
        <begin position="250"/>
        <end position="262"/>
    </location>
</feature>
<feature type="signal peptide" evidence="2">
    <location>
        <begin position="1"/>
        <end position="20"/>
    </location>
</feature>
<evidence type="ECO:0000313" key="4">
    <source>
        <dbReference type="Proteomes" id="UP001149079"/>
    </source>
</evidence>
<feature type="region of interest" description="Disordered" evidence="1">
    <location>
        <begin position="229"/>
        <end position="284"/>
    </location>
</feature>
<sequence>MKTTPFWVSIALSIPALAATESTPSSATATTTTAAPSCTASLITKLCDYQKPEPNFAVAEDTNSCWEYCDAHPPCDFVIFAAGNPYTGSGTCWLYPGETFDESKGNPNCDSPNAHPYLSVYSKPVCSGGSATTTGACAATATPSAIAKVCGYPPPGGDCWDTCTASSGASNCLSQCAEADDCSYVVFNPHNGSGSQYATGTCWMYPAGKFDEGHASTCDGAPEQFVYNNVCPKPPKPSTSSSSGSSSTTGGSGTGTGAGTGTATGTATGTGTAGSAPASTTSSESSAATGLSVAGSLVLGALVPMWQALE</sequence>
<protein>
    <recommendedName>
        <fullName evidence="5">Apple domain-containing protein</fullName>
    </recommendedName>
</protein>
<gene>
    <name evidence="3" type="ORF">N7515_004982</name>
</gene>
<reference evidence="3" key="2">
    <citation type="journal article" date="2023" name="IMA Fungus">
        <title>Comparative genomic study of the Penicillium genus elucidates a diverse pangenome and 15 lateral gene transfer events.</title>
        <authorList>
            <person name="Petersen C."/>
            <person name="Sorensen T."/>
            <person name="Nielsen M.R."/>
            <person name="Sondergaard T.E."/>
            <person name="Sorensen J.L."/>
            <person name="Fitzpatrick D.A."/>
            <person name="Frisvad J.C."/>
            <person name="Nielsen K.L."/>
        </authorList>
    </citation>
    <scope>NUCLEOTIDE SEQUENCE</scope>
    <source>
        <strain evidence="3">IBT 22155</strain>
    </source>
</reference>